<protein>
    <submittedName>
        <fullName evidence="4">CpsD/CapB family tyrosine-protein kinase</fullName>
    </submittedName>
</protein>
<keyword evidence="4" id="KW-0808">Transferase</keyword>
<dbReference type="RefSeq" id="WP_083075134.1">
    <property type="nucleotide sequence ID" value="NZ_CP053562.1"/>
</dbReference>
<keyword evidence="5" id="KW-1185">Reference proteome</keyword>
<keyword evidence="1" id="KW-0547">Nucleotide-binding</keyword>
<evidence type="ECO:0000313" key="5">
    <source>
        <dbReference type="Proteomes" id="UP000192422"/>
    </source>
</evidence>
<evidence type="ECO:0000256" key="1">
    <source>
        <dbReference type="ARBA" id="ARBA00022741"/>
    </source>
</evidence>
<dbReference type="InterPro" id="IPR027417">
    <property type="entry name" value="P-loop_NTPase"/>
</dbReference>
<dbReference type="Gene3D" id="3.40.50.300">
    <property type="entry name" value="P-loop containing nucleotide triphosphate hydrolases"/>
    <property type="match status" value="1"/>
</dbReference>
<accession>A0ABX6YU90</accession>
<dbReference type="InterPro" id="IPR002586">
    <property type="entry name" value="CobQ/CobB/MinD/ParA_Nub-bd_dom"/>
</dbReference>
<dbReference type="PANTHER" id="PTHR32309">
    <property type="entry name" value="TYROSINE-PROTEIN KINASE"/>
    <property type="match status" value="1"/>
</dbReference>
<evidence type="ECO:0000313" key="4">
    <source>
        <dbReference type="EMBL" id="QPZ90765.1"/>
    </source>
</evidence>
<feature type="domain" description="AAA+ ATPase" evidence="3">
    <location>
        <begin position="87"/>
        <end position="261"/>
    </location>
</feature>
<dbReference type="PANTHER" id="PTHR32309:SF31">
    <property type="entry name" value="CAPSULAR EXOPOLYSACCHARIDE FAMILY"/>
    <property type="match status" value="1"/>
</dbReference>
<evidence type="ECO:0000256" key="2">
    <source>
        <dbReference type="ARBA" id="ARBA00022840"/>
    </source>
</evidence>
<gene>
    <name evidence="4" type="ORF">AKL02_007500</name>
</gene>
<dbReference type="InterPro" id="IPR050445">
    <property type="entry name" value="Bact_polysacc_biosynth/exp"/>
</dbReference>
<dbReference type="Pfam" id="PF01656">
    <property type="entry name" value="CbiA"/>
    <property type="match status" value="1"/>
</dbReference>
<dbReference type="SMART" id="SM00382">
    <property type="entry name" value="AAA"/>
    <property type="match status" value="1"/>
</dbReference>
<organism evidence="4 5">
    <name type="scientific">Thioclava electrotropha</name>
    <dbReference type="NCBI Taxonomy" id="1549850"/>
    <lineage>
        <taxon>Bacteria</taxon>
        <taxon>Pseudomonadati</taxon>
        <taxon>Pseudomonadota</taxon>
        <taxon>Alphaproteobacteria</taxon>
        <taxon>Rhodobacterales</taxon>
        <taxon>Paracoccaceae</taxon>
        <taxon>Thioclava</taxon>
    </lineage>
</organism>
<reference evidence="4 5" key="1">
    <citation type="submission" date="2020-05" db="EMBL/GenBank/DDBJ databases">
        <title>Thioclava electrotropha strain Elox9 finished genome.</title>
        <authorList>
            <person name="Rowe A.R."/>
            <person name="Wilbanks E.G."/>
        </authorList>
    </citation>
    <scope>NUCLEOTIDE SEQUENCE [LARGE SCALE GENOMIC DNA]</scope>
    <source>
        <strain evidence="4 5">Elox9</strain>
    </source>
</reference>
<keyword evidence="4" id="KW-0418">Kinase</keyword>
<dbReference type="CDD" id="cd05387">
    <property type="entry name" value="BY-kinase"/>
    <property type="match status" value="1"/>
</dbReference>
<dbReference type="SUPFAM" id="SSF52540">
    <property type="entry name" value="P-loop containing nucleoside triphosphate hydrolases"/>
    <property type="match status" value="1"/>
</dbReference>
<proteinExistence type="predicted"/>
<keyword evidence="2" id="KW-0067">ATP-binding</keyword>
<dbReference type="EMBL" id="CP053562">
    <property type="protein sequence ID" value="QPZ90765.1"/>
    <property type="molecule type" value="Genomic_DNA"/>
</dbReference>
<dbReference type="InterPro" id="IPR003593">
    <property type="entry name" value="AAA+_ATPase"/>
</dbReference>
<dbReference type="GO" id="GO:0016301">
    <property type="term" value="F:kinase activity"/>
    <property type="evidence" value="ECO:0007669"/>
    <property type="project" value="UniProtKB-KW"/>
</dbReference>
<name>A0ABX6YU90_9RHOB</name>
<sequence length="283" mass="30316">MAERLRDAIAKARAARSGRAASEPSVRAQVVPGSDGITAGAWQALTPIAPNLGRLRGKRIVSPDGSAESAPIDLMRTKIVQQMRANGWRRLAITSPSAGCGKSTVALNLALSLARQQERHTLLIEADFRKPSLLKLLDAPRGPQISEVLAGTAEFADHALRLGGNLAIGANSKPVETPAELIQSRRAAEALERIETIYAPDLMIFDTAPVLVSDDTLSLAAHVDCVLIIAATEETTIQEIDVCERELAERTNVMGVVVNKFRFAAPEYGYAYGYGYGAATEED</sequence>
<dbReference type="Proteomes" id="UP000192422">
    <property type="component" value="Chromosome"/>
</dbReference>
<dbReference type="InterPro" id="IPR005702">
    <property type="entry name" value="Wzc-like_C"/>
</dbReference>
<evidence type="ECO:0000259" key="3">
    <source>
        <dbReference type="SMART" id="SM00382"/>
    </source>
</evidence>